<dbReference type="InterPro" id="IPR036412">
    <property type="entry name" value="HAD-like_sf"/>
</dbReference>
<name>A0ABR2JT41_9EUKA</name>
<evidence type="ECO:0000256" key="1">
    <source>
        <dbReference type="RuleBase" id="RU361118"/>
    </source>
</evidence>
<dbReference type="Gene3D" id="3.40.50.1000">
    <property type="entry name" value="HAD superfamily/HAD-like"/>
    <property type="match status" value="1"/>
</dbReference>
<dbReference type="InterPro" id="IPR023214">
    <property type="entry name" value="HAD_sf"/>
</dbReference>
<comment type="pathway">
    <text evidence="1">Nucleotide-sugar biosynthesis; GDP-alpha-D-mannose biosynthesis; alpha-D-mannose 1-phosphate from D-fructose 6-phosphate: step 2/2.</text>
</comment>
<gene>
    <name evidence="2" type="ORF">M9Y10_044699</name>
</gene>
<comment type="catalytic activity">
    <reaction evidence="1">
        <text>alpha-D-mannose 1-phosphate = D-mannose 6-phosphate</text>
        <dbReference type="Rhea" id="RHEA:11140"/>
        <dbReference type="ChEBI" id="CHEBI:58409"/>
        <dbReference type="ChEBI" id="CHEBI:58735"/>
        <dbReference type="EC" id="5.4.2.8"/>
    </reaction>
</comment>
<dbReference type="PANTHER" id="PTHR10466:SF0">
    <property type="entry name" value="PHOSPHOMANNOMUTASE"/>
    <property type="match status" value="1"/>
</dbReference>
<reference evidence="2 3" key="1">
    <citation type="submission" date="2024-04" db="EMBL/GenBank/DDBJ databases">
        <title>Tritrichomonas musculus Genome.</title>
        <authorList>
            <person name="Alves-Ferreira E."/>
            <person name="Grigg M."/>
            <person name="Lorenzi H."/>
            <person name="Galac M."/>
        </authorList>
    </citation>
    <scope>NUCLEOTIDE SEQUENCE [LARGE SCALE GENOMIC DNA]</scope>
    <source>
        <strain evidence="2 3">EAF2021</strain>
    </source>
</reference>
<keyword evidence="1" id="KW-0963">Cytoplasm</keyword>
<dbReference type="InterPro" id="IPR005002">
    <property type="entry name" value="PMM"/>
</dbReference>
<dbReference type="PANTHER" id="PTHR10466">
    <property type="entry name" value="PHOSPHOMANNOMUTASE"/>
    <property type="match status" value="1"/>
</dbReference>
<dbReference type="EMBL" id="JAPFFF010000009">
    <property type="protein sequence ID" value="KAK8882059.1"/>
    <property type="molecule type" value="Genomic_DNA"/>
</dbReference>
<comment type="similarity">
    <text evidence="1">Belongs to the eukaryotic PMM family.</text>
</comment>
<organism evidence="2 3">
    <name type="scientific">Tritrichomonas musculus</name>
    <dbReference type="NCBI Taxonomy" id="1915356"/>
    <lineage>
        <taxon>Eukaryota</taxon>
        <taxon>Metamonada</taxon>
        <taxon>Parabasalia</taxon>
        <taxon>Tritrichomonadida</taxon>
        <taxon>Tritrichomonadidae</taxon>
        <taxon>Tritrichomonas</taxon>
    </lineage>
</organism>
<comment type="subcellular location">
    <subcellularLocation>
        <location evidence="1">Cytoplasm</location>
    </subcellularLocation>
</comment>
<dbReference type="Pfam" id="PF03332">
    <property type="entry name" value="PMM"/>
    <property type="match status" value="1"/>
</dbReference>
<comment type="function">
    <text evidence="1">Involved in the synthesis of the GDP-mannose and dolichol-phosphate-mannose required for a number of critical mannosyl transfer reactions.</text>
</comment>
<proteinExistence type="inferred from homology"/>
<evidence type="ECO:0000313" key="3">
    <source>
        <dbReference type="Proteomes" id="UP001470230"/>
    </source>
</evidence>
<protein>
    <recommendedName>
        <fullName evidence="1">Phosphomannomutase</fullName>
        <ecNumber evidence="1">5.4.2.8</ecNumber>
    </recommendedName>
</protein>
<evidence type="ECO:0000313" key="2">
    <source>
        <dbReference type="EMBL" id="KAK8882059.1"/>
    </source>
</evidence>
<comment type="subunit">
    <text evidence="1">Homodimer.</text>
</comment>
<dbReference type="EC" id="5.4.2.8" evidence="1"/>
<dbReference type="Proteomes" id="UP001470230">
    <property type="component" value="Unassembled WGS sequence"/>
</dbReference>
<accession>A0ABR2JT41</accession>
<keyword evidence="3" id="KW-1185">Reference proteome</keyword>
<keyword evidence="1" id="KW-0413">Isomerase</keyword>
<sequence length="118" mass="14025">MVKKSNQFIENITKKYIINEFSIGGQISIDIFPRGWTKVHCLRYVEGKYDEIHFFGDMTQEGGNDYEIFNDKRVIGHTVKNPEDTIAQVKKLFLLKTFKLFFQSIFGQIYQFKKFFSY</sequence>
<dbReference type="SUPFAM" id="SSF56784">
    <property type="entry name" value="HAD-like"/>
    <property type="match status" value="1"/>
</dbReference>
<comment type="caution">
    <text evidence="2">The sequence shown here is derived from an EMBL/GenBank/DDBJ whole genome shotgun (WGS) entry which is preliminary data.</text>
</comment>